<reference evidence="13" key="2">
    <citation type="submission" date="2025-08" db="UniProtKB">
        <authorList>
            <consortium name="Ensembl"/>
        </authorList>
    </citation>
    <scope>IDENTIFICATION</scope>
</reference>
<evidence type="ECO:0000259" key="10">
    <source>
        <dbReference type="PROSITE" id="PS50081"/>
    </source>
</evidence>
<feature type="domain" description="Phorbol-ester/DAG-type" evidence="10">
    <location>
        <begin position="591"/>
        <end position="636"/>
    </location>
</feature>
<dbReference type="InterPro" id="IPR008936">
    <property type="entry name" value="Rho_GTPase_activation_prot"/>
</dbReference>
<dbReference type="InterPro" id="IPR001060">
    <property type="entry name" value="FCH_dom"/>
</dbReference>
<feature type="region of interest" description="Disordered" evidence="9">
    <location>
        <begin position="991"/>
        <end position="1014"/>
    </location>
</feature>
<dbReference type="eggNOG" id="KOG1453">
    <property type="taxonomic scope" value="Eukaryota"/>
</dbReference>
<dbReference type="STRING" id="9305.ENSSHAP00000001042"/>
<dbReference type="AlphaFoldDB" id="G3VCY8"/>
<dbReference type="Pfam" id="PF22699">
    <property type="entry name" value="GMIP-like_FCH"/>
    <property type="match status" value="1"/>
</dbReference>
<reference evidence="13 14" key="1">
    <citation type="journal article" date="2011" name="Proc. Natl. Acad. Sci. U.S.A.">
        <title>Genetic diversity and population structure of the endangered marsupial Sarcophilus harrisii (Tasmanian devil).</title>
        <authorList>
            <person name="Miller W."/>
            <person name="Hayes V.M."/>
            <person name="Ratan A."/>
            <person name="Petersen D.C."/>
            <person name="Wittekindt N.E."/>
            <person name="Miller J."/>
            <person name="Walenz B."/>
            <person name="Knight J."/>
            <person name="Qi J."/>
            <person name="Zhao F."/>
            <person name="Wang Q."/>
            <person name="Bedoya-Reina O.C."/>
            <person name="Katiyar N."/>
            <person name="Tomsho L.P."/>
            <person name="Kasson L.M."/>
            <person name="Hardie R.A."/>
            <person name="Woodbridge P."/>
            <person name="Tindall E.A."/>
            <person name="Bertelsen M.F."/>
            <person name="Dixon D."/>
            <person name="Pyecroft S."/>
            <person name="Helgen K.M."/>
            <person name="Lesk A.M."/>
            <person name="Pringle T.H."/>
            <person name="Patterson N."/>
            <person name="Zhang Y."/>
            <person name="Kreiss A."/>
            <person name="Woods G.M."/>
            <person name="Jones M.E."/>
            <person name="Schuster S.C."/>
        </authorList>
    </citation>
    <scope>NUCLEOTIDE SEQUENCE [LARGE SCALE GENOMIC DNA]</scope>
</reference>
<dbReference type="Pfam" id="PF24235">
    <property type="entry name" value="RHG29_45_N"/>
    <property type="match status" value="1"/>
</dbReference>
<dbReference type="GeneTree" id="ENSGT00950000183110"/>
<dbReference type="PROSITE" id="PS50238">
    <property type="entry name" value="RHOGAP"/>
    <property type="match status" value="1"/>
</dbReference>
<feature type="domain" description="F-BAR" evidence="12">
    <location>
        <begin position="199"/>
        <end position="469"/>
    </location>
</feature>
<evidence type="ECO:0000256" key="4">
    <source>
        <dbReference type="ARBA" id="ARBA00022833"/>
    </source>
</evidence>
<feature type="compositionally biased region" description="Polar residues" evidence="9">
    <location>
        <begin position="1157"/>
        <end position="1167"/>
    </location>
</feature>
<evidence type="ECO:0000256" key="8">
    <source>
        <dbReference type="PROSITE-ProRule" id="PRU01077"/>
    </source>
</evidence>
<dbReference type="Pfam" id="PF00620">
    <property type="entry name" value="RhoGAP"/>
    <property type="match status" value="1"/>
</dbReference>
<dbReference type="PROSITE" id="PS50081">
    <property type="entry name" value="ZF_DAG_PE_2"/>
    <property type="match status" value="1"/>
</dbReference>
<evidence type="ECO:0000256" key="5">
    <source>
        <dbReference type="ARBA" id="ARBA00023054"/>
    </source>
</evidence>
<dbReference type="GO" id="GO:0008270">
    <property type="term" value="F:zinc ion binding"/>
    <property type="evidence" value="ECO:0007669"/>
    <property type="project" value="UniProtKB-KW"/>
</dbReference>
<dbReference type="InterPro" id="IPR051025">
    <property type="entry name" value="RhoGAP"/>
</dbReference>
<dbReference type="SMART" id="SM00055">
    <property type="entry name" value="FCH"/>
    <property type="match status" value="1"/>
</dbReference>
<proteinExistence type="predicted"/>
<feature type="region of interest" description="Disordered" evidence="9">
    <location>
        <begin position="349"/>
        <end position="378"/>
    </location>
</feature>
<dbReference type="Pfam" id="PF00130">
    <property type="entry name" value="C1_1"/>
    <property type="match status" value="1"/>
</dbReference>
<reference evidence="13" key="3">
    <citation type="submission" date="2025-09" db="UniProtKB">
        <authorList>
            <consortium name="Ensembl"/>
        </authorList>
    </citation>
    <scope>IDENTIFICATION</scope>
</reference>
<organism evidence="13 14">
    <name type="scientific">Sarcophilus harrisii</name>
    <name type="common">Tasmanian devil</name>
    <name type="synonym">Sarcophilus laniarius</name>
    <dbReference type="NCBI Taxonomy" id="9305"/>
    <lineage>
        <taxon>Eukaryota</taxon>
        <taxon>Metazoa</taxon>
        <taxon>Chordata</taxon>
        <taxon>Craniata</taxon>
        <taxon>Vertebrata</taxon>
        <taxon>Euteleostomi</taxon>
        <taxon>Mammalia</taxon>
        <taxon>Metatheria</taxon>
        <taxon>Dasyuromorphia</taxon>
        <taxon>Dasyuridae</taxon>
        <taxon>Sarcophilus</taxon>
    </lineage>
</organism>
<evidence type="ECO:0000256" key="6">
    <source>
        <dbReference type="ARBA" id="ARBA00040783"/>
    </source>
</evidence>
<evidence type="ECO:0000256" key="2">
    <source>
        <dbReference type="ARBA" id="ARBA00022723"/>
    </source>
</evidence>
<accession>G3VCY8</accession>
<keyword evidence="5 8" id="KW-0175">Coiled coil</keyword>
<evidence type="ECO:0000259" key="12">
    <source>
        <dbReference type="PROSITE" id="PS51741"/>
    </source>
</evidence>
<dbReference type="CDD" id="cd20816">
    <property type="entry name" value="C1_GMIP-like"/>
    <property type="match status" value="1"/>
</dbReference>
<dbReference type="SUPFAM" id="SSF103657">
    <property type="entry name" value="BAR/IMD domain-like"/>
    <property type="match status" value="1"/>
</dbReference>
<dbReference type="Gene3D" id="1.20.1270.60">
    <property type="entry name" value="Arfaptin homology (AH) domain/BAR domain"/>
    <property type="match status" value="1"/>
</dbReference>
<keyword evidence="14" id="KW-1185">Reference proteome</keyword>
<name>G3VCY8_SARHA</name>
<feature type="domain" description="Rho-GAP" evidence="11">
    <location>
        <begin position="627"/>
        <end position="845"/>
    </location>
</feature>
<dbReference type="InterPro" id="IPR046349">
    <property type="entry name" value="C1-like_sf"/>
</dbReference>
<dbReference type="SMART" id="SM00109">
    <property type="entry name" value="C1"/>
    <property type="match status" value="1"/>
</dbReference>
<dbReference type="Ensembl" id="ENSSHAT00000001056.2">
    <property type="protein sequence ID" value="ENSSHAP00000001042.2"/>
    <property type="gene ID" value="ENSSHAG00000000933.2"/>
</dbReference>
<dbReference type="FunCoup" id="G3VCY8">
    <property type="interactions" value="436"/>
</dbReference>
<gene>
    <name evidence="13" type="primary">ARHGAP29</name>
</gene>
<evidence type="ECO:0000313" key="13">
    <source>
        <dbReference type="Ensembl" id="ENSSHAP00000001042.2"/>
    </source>
</evidence>
<dbReference type="Gene3D" id="1.10.555.10">
    <property type="entry name" value="Rho GTPase activation protein"/>
    <property type="match status" value="1"/>
</dbReference>
<feature type="compositionally biased region" description="Basic and acidic residues" evidence="9">
    <location>
        <begin position="349"/>
        <end position="361"/>
    </location>
</feature>
<dbReference type="SMART" id="SM00324">
    <property type="entry name" value="RhoGAP"/>
    <property type="match status" value="1"/>
</dbReference>
<evidence type="ECO:0000256" key="9">
    <source>
        <dbReference type="SAM" id="MobiDB-lite"/>
    </source>
</evidence>
<dbReference type="InterPro" id="IPR027267">
    <property type="entry name" value="AH/BAR_dom_sf"/>
</dbReference>
<evidence type="ECO:0000313" key="14">
    <source>
        <dbReference type="Proteomes" id="UP000007648"/>
    </source>
</evidence>
<dbReference type="PANTHER" id="PTHR15228:SF7">
    <property type="entry name" value="RHO GTPASE-ACTIVATING PROTEIN 29"/>
    <property type="match status" value="1"/>
</dbReference>
<dbReference type="GO" id="GO:0005096">
    <property type="term" value="F:GTPase activator activity"/>
    <property type="evidence" value="ECO:0007669"/>
    <property type="project" value="UniProtKB-KW"/>
</dbReference>
<dbReference type="InterPro" id="IPR000198">
    <property type="entry name" value="RhoGAP_dom"/>
</dbReference>
<keyword evidence="3" id="KW-0863">Zinc-finger</keyword>
<feature type="compositionally biased region" description="Low complexity" evidence="9">
    <location>
        <begin position="517"/>
        <end position="538"/>
    </location>
</feature>
<keyword evidence="4" id="KW-0862">Zinc</keyword>
<evidence type="ECO:0000259" key="11">
    <source>
        <dbReference type="PROSITE" id="PS50238"/>
    </source>
</evidence>
<feature type="region of interest" description="Disordered" evidence="9">
    <location>
        <begin position="514"/>
        <end position="579"/>
    </location>
</feature>
<dbReference type="SUPFAM" id="SSF57889">
    <property type="entry name" value="Cysteine-rich domain"/>
    <property type="match status" value="1"/>
</dbReference>
<feature type="region of interest" description="Disordered" evidence="9">
    <location>
        <begin position="1157"/>
        <end position="1179"/>
    </location>
</feature>
<dbReference type="PANTHER" id="PTHR15228">
    <property type="entry name" value="SPERMATHECAL PHYSIOLOGY VARIANT"/>
    <property type="match status" value="1"/>
</dbReference>
<dbReference type="InterPro" id="IPR031160">
    <property type="entry name" value="F_BAR_dom"/>
</dbReference>
<protein>
    <recommendedName>
        <fullName evidence="6">Rho GTPase-activating protein 29</fullName>
    </recommendedName>
    <alternativeName>
        <fullName evidence="7">Rho-type GTPase-activating protein 29</fullName>
    </alternativeName>
</protein>
<dbReference type="GO" id="GO:0051056">
    <property type="term" value="P:regulation of small GTPase mediated signal transduction"/>
    <property type="evidence" value="ECO:0007669"/>
    <property type="project" value="UniProtKB-ARBA"/>
</dbReference>
<dbReference type="PROSITE" id="PS00479">
    <property type="entry name" value="ZF_DAG_PE_1"/>
    <property type="match status" value="1"/>
</dbReference>
<sequence length="1201" mass="135351">YPKIFSRIFSEKKYWECKSSSHEFVTNNCLLFSLSINSNPNSPIIDPEYVKQLVNDVRKFAELLLCLKETILSEDHQSCLHDVVHERLGELLRILQAIIKKHQILNSADILSAAGVMIAKVKAVDFNNINEENKRHLFSEIFSSIESLAFTFGNVVSDFLMGDVDCGSSSELHVSQKSQVSWYLNIFNIFFFSGPLWPKELDSMLLRNDDGVELALSYAKMWSKYTKDIVTWVEKKISLELECARNIAKMAETTKAIIGFQEFMPFRALFINAFDNDIESSQLSQHTAAALQANKFVQPLLGRKSELDKQRKAIKELWQREQKKMQETEASLKKAKLLCIQQQTEYEKAKSSTVRAEEEHLSSSGGLGKEASKQVEKKRRLEEEALQKVEEANEHYRIVMIDMEERRNDLDRTKNEILIQLHNLLLQCDLTLKDVIINLFQIQHEHLLSLPINCQSLWENAKSYDPGRNFAEFVKAKTSPKEDVHHKSFSFDNLKIDGGLPSCRSWSVGHQGSGMCSDSESAGGSSESRSMDSPSASPGDFKRRLPRTPSMGTMSSADELDEREPPSPSEIAEINSPGPFRNVIKSKAALSHKFRKLRTPSKCKECDNLVIFQGAECVECSLACHKTCLETLTIQCGHKKLHGKLHLFGVEFAQAAKNAPDGIPFIIKKCTSEIENEPCIVEKLCQSFENGTDLVELSEFSAHDISNVLKLYLRKLPEPLFLFHLYDELIGLAKESQNVNEDSKQAGPEAVNAELNKVLKKIKALLKKLPGPNYNTIEYLIGHLNRVVQKSEENKMPASNLGIIFGPTLIRPQQTDAKVSLSSLVDCTHQARFVELLIANYEKIFDVCLLPLSASTSESPTFKLQKLESCLASEEGIPLSHNESVISETATSFGGLHDNKNALEEANANINVQLLLLSENAMSSVFDEIEIHPLKNKDHFEADSHSNIKCNQITLRTPRIKTSVRPVSLPGDQFLLPNFLNENSSKNIRTVNSDKFGKSSTTEETSETKSFPNSSSRLCCYDPKTWDKQVRQYDNMNTRTAVIMPNTLQENRELDSGTNCVLSFISDKARSSAMHLSQPDMVPVTVPRITEEGCSSNSHPLPVFRARRTLQPPPGTFYMPHPNNKVKGNEESFSETHTAAPISVNQENTVNFVVNSDSPRRQVNQPKVSPEELRPSDVKPVCQRLRPKRIQELEQREAQFV</sequence>
<evidence type="ECO:0000256" key="7">
    <source>
        <dbReference type="ARBA" id="ARBA00042921"/>
    </source>
</evidence>
<keyword evidence="1" id="KW-0343">GTPase activation</keyword>
<dbReference type="PROSITE" id="PS51741">
    <property type="entry name" value="F_BAR"/>
    <property type="match status" value="1"/>
</dbReference>
<dbReference type="Gene3D" id="3.30.60.20">
    <property type="match status" value="1"/>
</dbReference>
<dbReference type="InterPro" id="IPR054713">
    <property type="entry name" value="GMIP/FCHO2-like_FCH"/>
</dbReference>
<dbReference type="GO" id="GO:0005737">
    <property type="term" value="C:cytoplasm"/>
    <property type="evidence" value="ECO:0007669"/>
    <property type="project" value="TreeGrafter"/>
</dbReference>
<evidence type="ECO:0000256" key="1">
    <source>
        <dbReference type="ARBA" id="ARBA00022468"/>
    </source>
</evidence>
<evidence type="ECO:0000256" key="3">
    <source>
        <dbReference type="ARBA" id="ARBA00022771"/>
    </source>
</evidence>
<dbReference type="GO" id="GO:0007165">
    <property type="term" value="P:signal transduction"/>
    <property type="evidence" value="ECO:0007669"/>
    <property type="project" value="InterPro"/>
</dbReference>
<dbReference type="InterPro" id="IPR057028">
    <property type="entry name" value="RHG29_45_N"/>
</dbReference>
<dbReference type="InParanoid" id="G3VCY8"/>
<dbReference type="InterPro" id="IPR002219">
    <property type="entry name" value="PKC_DAG/PE"/>
</dbReference>
<dbReference type="SUPFAM" id="SSF48350">
    <property type="entry name" value="GTPase activation domain, GAP"/>
    <property type="match status" value="1"/>
</dbReference>
<keyword evidence="2" id="KW-0479">Metal-binding</keyword>
<dbReference type="Proteomes" id="UP000007648">
    <property type="component" value="Unassembled WGS sequence"/>
</dbReference>